<reference evidence="1" key="1">
    <citation type="submission" date="2016-11" db="EMBL/GenBank/DDBJ databases">
        <title>The genome sequence of Colletotrichum cuscutae.</title>
        <authorList>
            <person name="Baroncelli R."/>
        </authorList>
    </citation>
    <scope>NUCLEOTIDE SEQUENCE</scope>
    <source>
        <strain evidence="1">IMI 304802</strain>
    </source>
</reference>
<comment type="caution">
    <text evidence="1">The sequence shown here is derived from an EMBL/GenBank/DDBJ whole genome shotgun (WGS) entry which is preliminary data.</text>
</comment>
<protein>
    <submittedName>
        <fullName evidence="1">Uncharacterized protein</fullName>
    </submittedName>
</protein>
<organism evidence="1 2">
    <name type="scientific">Colletotrichum cuscutae</name>
    <dbReference type="NCBI Taxonomy" id="1209917"/>
    <lineage>
        <taxon>Eukaryota</taxon>
        <taxon>Fungi</taxon>
        <taxon>Dikarya</taxon>
        <taxon>Ascomycota</taxon>
        <taxon>Pezizomycotina</taxon>
        <taxon>Sordariomycetes</taxon>
        <taxon>Hypocreomycetidae</taxon>
        <taxon>Glomerellales</taxon>
        <taxon>Glomerellaceae</taxon>
        <taxon>Colletotrichum</taxon>
        <taxon>Colletotrichum acutatum species complex</taxon>
    </lineage>
</organism>
<dbReference type="AlphaFoldDB" id="A0AAI9XPJ3"/>
<proteinExistence type="predicted"/>
<gene>
    <name evidence="1" type="ORF">CCUS01_09566</name>
</gene>
<accession>A0AAI9XPJ3</accession>
<evidence type="ECO:0000313" key="1">
    <source>
        <dbReference type="EMBL" id="KAK1457917.1"/>
    </source>
</evidence>
<dbReference type="EMBL" id="MPDP01000280">
    <property type="protein sequence ID" value="KAK1457917.1"/>
    <property type="molecule type" value="Genomic_DNA"/>
</dbReference>
<keyword evidence="2" id="KW-1185">Reference proteome</keyword>
<name>A0AAI9XPJ3_9PEZI</name>
<sequence length="205" mass="22290">MRWWFAPYILSTLPGHHSCQHGAPSLALSSSRASRSNNLSRDCELAMPPIVGFQHVQVSTPIPEGHYCNYASTLPAAQPPTSLSPRVPDMFCELSTEDSGQMRISIRMDAYISPPSQSDTSVRAALFHAPPTYPLLLSTLPVDSITFEPSSGDAVYTPAQSDSLTCTRGAVPCMVRRTSLTIVASLFVPEQTEVTNNHFILPSMP</sequence>
<dbReference type="Proteomes" id="UP001239213">
    <property type="component" value="Unassembled WGS sequence"/>
</dbReference>
<evidence type="ECO:0000313" key="2">
    <source>
        <dbReference type="Proteomes" id="UP001239213"/>
    </source>
</evidence>